<reference evidence="2" key="1">
    <citation type="journal article" date="2022" name="Mol. Ecol. Resour.">
        <title>The genomes of chicory, endive, great burdock and yacon provide insights into Asteraceae palaeo-polyploidization history and plant inulin production.</title>
        <authorList>
            <person name="Fan W."/>
            <person name="Wang S."/>
            <person name="Wang H."/>
            <person name="Wang A."/>
            <person name="Jiang F."/>
            <person name="Liu H."/>
            <person name="Zhao H."/>
            <person name="Xu D."/>
            <person name="Zhang Y."/>
        </authorList>
    </citation>
    <scope>NUCLEOTIDE SEQUENCE [LARGE SCALE GENOMIC DNA]</scope>
    <source>
        <strain evidence="2">cv. Yunnan</strain>
    </source>
</reference>
<name>A0ACB9BT69_9ASTR</name>
<sequence>MLSSGAWWPPPQAPPPLHPDPNLQALEDFLMHDDNDPAPLTLPNSSQQNDFSPLLHDEPPVETLGVHDKTNIRSSDFGNPIRLSVWPCSCCQILREITHTNGVEITKLEIHGRLGVICHAVVEKYNLDPTTNRNHEYTMLDFCKENVRRVKQFLVEYCKERKLNAYIMLHDPLSSFYEAVCVGLDWDDSPDDLVRQDSGDHHMNQQILPHVESSRSVNKTTLSIQRERTRKLTIRDLVGYFHLPIEVAAKKIQIRSIEKKISKRARSLTCMEAEERGRAQAEIDTLQQQISDIYSKINV</sequence>
<keyword evidence="2" id="KW-1185">Reference proteome</keyword>
<gene>
    <name evidence="1" type="ORF">L1987_64973</name>
</gene>
<dbReference type="Proteomes" id="UP001056120">
    <property type="component" value="Linkage Group LG22"/>
</dbReference>
<accession>A0ACB9BT69</accession>
<evidence type="ECO:0000313" key="1">
    <source>
        <dbReference type="EMBL" id="KAI3725195.1"/>
    </source>
</evidence>
<protein>
    <submittedName>
        <fullName evidence="1">Uncharacterized protein</fullName>
    </submittedName>
</protein>
<proteinExistence type="predicted"/>
<dbReference type="EMBL" id="CM042039">
    <property type="protein sequence ID" value="KAI3725195.1"/>
    <property type="molecule type" value="Genomic_DNA"/>
</dbReference>
<organism evidence="1 2">
    <name type="scientific">Smallanthus sonchifolius</name>
    <dbReference type="NCBI Taxonomy" id="185202"/>
    <lineage>
        <taxon>Eukaryota</taxon>
        <taxon>Viridiplantae</taxon>
        <taxon>Streptophyta</taxon>
        <taxon>Embryophyta</taxon>
        <taxon>Tracheophyta</taxon>
        <taxon>Spermatophyta</taxon>
        <taxon>Magnoliopsida</taxon>
        <taxon>eudicotyledons</taxon>
        <taxon>Gunneridae</taxon>
        <taxon>Pentapetalae</taxon>
        <taxon>asterids</taxon>
        <taxon>campanulids</taxon>
        <taxon>Asterales</taxon>
        <taxon>Asteraceae</taxon>
        <taxon>Asteroideae</taxon>
        <taxon>Heliantheae alliance</taxon>
        <taxon>Millerieae</taxon>
        <taxon>Smallanthus</taxon>
    </lineage>
</organism>
<reference evidence="1 2" key="2">
    <citation type="journal article" date="2022" name="Mol. Ecol. Resour.">
        <title>The genomes of chicory, endive, great burdock and yacon provide insights into Asteraceae paleo-polyploidization history and plant inulin production.</title>
        <authorList>
            <person name="Fan W."/>
            <person name="Wang S."/>
            <person name="Wang H."/>
            <person name="Wang A."/>
            <person name="Jiang F."/>
            <person name="Liu H."/>
            <person name="Zhao H."/>
            <person name="Xu D."/>
            <person name="Zhang Y."/>
        </authorList>
    </citation>
    <scope>NUCLEOTIDE SEQUENCE [LARGE SCALE GENOMIC DNA]</scope>
    <source>
        <strain evidence="2">cv. Yunnan</strain>
        <tissue evidence="1">Leaves</tissue>
    </source>
</reference>
<evidence type="ECO:0000313" key="2">
    <source>
        <dbReference type="Proteomes" id="UP001056120"/>
    </source>
</evidence>
<comment type="caution">
    <text evidence="1">The sequence shown here is derived from an EMBL/GenBank/DDBJ whole genome shotgun (WGS) entry which is preliminary data.</text>
</comment>